<dbReference type="EMBL" id="PGOL01001482">
    <property type="protein sequence ID" value="PKI57862.1"/>
    <property type="molecule type" value="Genomic_DNA"/>
</dbReference>
<dbReference type="InterPro" id="IPR044822">
    <property type="entry name" value="Myb_DNA-bind_4"/>
</dbReference>
<evidence type="ECO:0000313" key="5">
    <source>
        <dbReference type="Proteomes" id="UP000197138"/>
    </source>
</evidence>
<reference evidence="5" key="1">
    <citation type="journal article" date="2017" name="Plant J.">
        <title>The pomegranate (Punica granatum L.) genome and the genomics of punicalagin biosynthesis.</title>
        <authorList>
            <person name="Qin G."/>
            <person name="Xu C."/>
            <person name="Ming R."/>
            <person name="Tang H."/>
            <person name="Guyot R."/>
            <person name="Kramer E.M."/>
            <person name="Hu Y."/>
            <person name="Yi X."/>
            <person name="Qi Y."/>
            <person name="Xu X."/>
            <person name="Gao Z."/>
            <person name="Pan H."/>
            <person name="Jian J."/>
            <person name="Tian Y."/>
            <person name="Yue Z."/>
            <person name="Xu Y."/>
        </authorList>
    </citation>
    <scope>NUCLEOTIDE SEQUENCE [LARGE SCALE GENOMIC DNA]</scope>
    <source>
        <strain evidence="5">cv. Dabenzi</strain>
    </source>
</reference>
<dbReference type="OrthoDB" id="1865198at2759"/>
<feature type="domain" description="Myb-like" evidence="2">
    <location>
        <begin position="32"/>
        <end position="98"/>
    </location>
</feature>
<dbReference type="Pfam" id="PF13837">
    <property type="entry name" value="Myb_DNA-bind_4"/>
    <property type="match status" value="1"/>
</dbReference>
<comment type="caution">
    <text evidence="3">The sequence shown here is derived from an EMBL/GenBank/DDBJ whole genome shotgun (WGS) entry which is preliminary data.</text>
</comment>
<evidence type="ECO:0000313" key="6">
    <source>
        <dbReference type="Proteomes" id="UP000233551"/>
    </source>
</evidence>
<reference evidence="4 6" key="3">
    <citation type="submission" date="2017-11" db="EMBL/GenBank/DDBJ databases">
        <title>De-novo sequencing of pomegranate (Punica granatum L.) genome.</title>
        <authorList>
            <person name="Akparov Z."/>
            <person name="Amiraslanov A."/>
            <person name="Hajiyeva S."/>
            <person name="Abbasov M."/>
            <person name="Kaur K."/>
            <person name="Hamwieh A."/>
            <person name="Solovyev V."/>
            <person name="Salamov A."/>
            <person name="Braich B."/>
            <person name="Kosarev P."/>
            <person name="Mahmoud A."/>
            <person name="Hajiyev E."/>
            <person name="Babayeva S."/>
            <person name="Izzatullayeva V."/>
            <person name="Mammadov A."/>
            <person name="Mammadov A."/>
            <person name="Sharifova S."/>
            <person name="Ojaghi J."/>
            <person name="Eynullazada K."/>
            <person name="Bayramov B."/>
            <person name="Abdulazimova A."/>
            <person name="Shahmuradov I."/>
        </authorList>
    </citation>
    <scope>NUCLEOTIDE SEQUENCE [LARGE SCALE GENOMIC DNA]</scope>
    <source>
        <strain evidence="4">AG2017</strain>
        <strain evidence="6">cv. AG2017</strain>
        <tissue evidence="4">Leaf</tissue>
    </source>
</reference>
<accession>A0A218XZU9</accession>
<dbReference type="PANTHER" id="PTHR47211:SF2">
    <property type="entry name" value="TRIHELIX TRANSCRIPTION FACTOR ASR3"/>
    <property type="match status" value="1"/>
</dbReference>
<dbReference type="AlphaFoldDB" id="A0A218XZU9"/>
<proteinExistence type="predicted"/>
<dbReference type="STRING" id="22663.A0A218XZU9"/>
<dbReference type="PANTHER" id="PTHR47211">
    <property type="entry name" value="TRIHELIX TRANSCRIPTION FACTOR ASR3"/>
    <property type="match status" value="1"/>
</dbReference>
<evidence type="ECO:0000259" key="2">
    <source>
        <dbReference type="PROSITE" id="PS50090"/>
    </source>
</evidence>
<dbReference type="InterPro" id="IPR001005">
    <property type="entry name" value="SANT/Myb"/>
</dbReference>
<keyword evidence="6" id="KW-1185">Reference proteome</keyword>
<gene>
    <name evidence="3" type="ORF">CDL15_Pgr024560</name>
    <name evidence="4" type="ORF">CRG98_021765</name>
</gene>
<dbReference type="Proteomes" id="UP000197138">
    <property type="component" value="Unassembled WGS sequence"/>
</dbReference>
<evidence type="ECO:0000313" key="4">
    <source>
        <dbReference type="EMBL" id="PKI57862.1"/>
    </source>
</evidence>
<name>A0A218XZU9_PUNGR</name>
<feature type="region of interest" description="Disordered" evidence="1">
    <location>
        <begin position="1"/>
        <end position="27"/>
    </location>
</feature>
<reference evidence="3" key="2">
    <citation type="submission" date="2017-06" db="EMBL/GenBank/DDBJ databases">
        <title>The pomegranate genome and the genomics of punicalagin biosynthesis.</title>
        <authorList>
            <person name="Xu C."/>
        </authorList>
    </citation>
    <scope>NUCLEOTIDE SEQUENCE [LARGE SCALE GENOMIC DNA]</scope>
    <source>
        <tissue evidence="3">Fresh leaf</tissue>
    </source>
</reference>
<evidence type="ECO:0000256" key="1">
    <source>
        <dbReference type="SAM" id="MobiDB-lite"/>
    </source>
</evidence>
<dbReference type="GeneID" id="116200800"/>
<dbReference type="PROSITE" id="PS50090">
    <property type="entry name" value="MYB_LIKE"/>
    <property type="match status" value="1"/>
</dbReference>
<feature type="region of interest" description="Disordered" evidence="1">
    <location>
        <begin position="188"/>
        <end position="208"/>
    </location>
</feature>
<sequence>MEPEQQLSLGTAEGDGGGNGGDDSVKAARLPRWTRQEILVLIQGKRVAEGRLRGRRAGRAASGGGLVEPKWALVSSYCRRHGVNRGPLQCRKRWSNLSGDFKKIREWEARVRAGEAAESFWAMRNDMRRGRKLPGFFDREVFDILDHRAEVPAPPLALARAPAAAEEAEEVIFDSGRKVVAEDGLFSDFEQEQGGASSPRDEAEAEAEAEVAAIPTPIPLRISTRITGMLDENLTSAAPESKRRPEEGRKRKRPVAEAGDEETLGLQHRLIDLLEKNSRLLTDQLEVQDRNSKLDRDLRKDQADGLLGVLNKLADALVKIADRL</sequence>
<dbReference type="Gene3D" id="1.10.10.60">
    <property type="entry name" value="Homeodomain-like"/>
    <property type="match status" value="1"/>
</dbReference>
<dbReference type="EMBL" id="MTKT01000666">
    <property type="protein sequence ID" value="OWM89812.1"/>
    <property type="molecule type" value="Genomic_DNA"/>
</dbReference>
<evidence type="ECO:0000313" key="3">
    <source>
        <dbReference type="EMBL" id="OWM89812.1"/>
    </source>
</evidence>
<feature type="region of interest" description="Disordered" evidence="1">
    <location>
        <begin position="231"/>
        <end position="261"/>
    </location>
</feature>
<protein>
    <recommendedName>
        <fullName evidence="2">Myb-like domain-containing protein</fullName>
    </recommendedName>
</protein>
<dbReference type="Proteomes" id="UP000233551">
    <property type="component" value="Unassembled WGS sequence"/>
</dbReference>
<feature type="compositionally biased region" description="Basic and acidic residues" evidence="1">
    <location>
        <begin position="240"/>
        <end position="249"/>
    </location>
</feature>
<organism evidence="3 5">
    <name type="scientific">Punica granatum</name>
    <name type="common">Pomegranate</name>
    <dbReference type="NCBI Taxonomy" id="22663"/>
    <lineage>
        <taxon>Eukaryota</taxon>
        <taxon>Viridiplantae</taxon>
        <taxon>Streptophyta</taxon>
        <taxon>Embryophyta</taxon>
        <taxon>Tracheophyta</taxon>
        <taxon>Spermatophyta</taxon>
        <taxon>Magnoliopsida</taxon>
        <taxon>eudicotyledons</taxon>
        <taxon>Gunneridae</taxon>
        <taxon>Pentapetalae</taxon>
        <taxon>rosids</taxon>
        <taxon>malvids</taxon>
        <taxon>Myrtales</taxon>
        <taxon>Lythraceae</taxon>
        <taxon>Punica</taxon>
    </lineage>
</organism>